<dbReference type="AlphaFoldDB" id="A0A9P3HDN3"/>
<keyword evidence="15" id="KW-0472">Membrane</keyword>
<keyword evidence="11" id="KW-0735">Signal-anchor</keyword>
<dbReference type="GO" id="GO:0005775">
    <property type="term" value="C:vacuolar lumen"/>
    <property type="evidence" value="ECO:0007669"/>
    <property type="project" value="TreeGrafter"/>
</dbReference>
<dbReference type="GO" id="GO:0034496">
    <property type="term" value="P:multivesicular body membrane disassembly"/>
    <property type="evidence" value="ECO:0007669"/>
    <property type="project" value="TreeGrafter"/>
</dbReference>
<comment type="subunit">
    <text evidence="5">Binds to both phosphatidylinositol (PI) and phosphatidylinositol 3,5-bisphosphate (PIP2).</text>
</comment>
<evidence type="ECO:0000256" key="14">
    <source>
        <dbReference type="ARBA" id="ARBA00023098"/>
    </source>
</evidence>
<dbReference type="PANTHER" id="PTHR47175:SF2">
    <property type="entry name" value="LIPASE ATG15-RELATED"/>
    <property type="match status" value="1"/>
</dbReference>
<evidence type="ECO:0000256" key="2">
    <source>
        <dbReference type="ARBA" id="ARBA00004270"/>
    </source>
</evidence>
<evidence type="ECO:0000313" key="22">
    <source>
        <dbReference type="Proteomes" id="UP000827284"/>
    </source>
</evidence>
<accession>A0A9P3HDN3</accession>
<dbReference type="GO" id="GO:0034727">
    <property type="term" value="P:piecemeal microautophagy of the nucleus"/>
    <property type="evidence" value="ECO:0007669"/>
    <property type="project" value="TreeGrafter"/>
</dbReference>
<dbReference type="InterPro" id="IPR029058">
    <property type="entry name" value="AB_hydrolase_fold"/>
</dbReference>
<evidence type="ECO:0000256" key="16">
    <source>
        <dbReference type="ARBA" id="ARBA00023180"/>
    </source>
</evidence>
<evidence type="ECO:0000256" key="18">
    <source>
        <dbReference type="ARBA" id="ARBA00029828"/>
    </source>
</evidence>
<feature type="domain" description="Fungal lipase-type" evidence="20">
    <location>
        <begin position="303"/>
        <end position="331"/>
    </location>
</feature>
<reference evidence="21" key="2">
    <citation type="journal article" date="2022" name="Microbiol. Resour. Announc.">
        <title>Whole-Genome Sequence of Entomortierella parvispora E1425, a Mucoromycotan Fungus Associated with Burkholderiaceae-Related Endosymbiotic Bacteria.</title>
        <authorList>
            <person name="Herlambang A."/>
            <person name="Guo Y."/>
            <person name="Takashima Y."/>
            <person name="Narisawa K."/>
            <person name="Ohta H."/>
            <person name="Nishizawa T."/>
        </authorList>
    </citation>
    <scope>NUCLEOTIDE SEQUENCE</scope>
    <source>
        <strain evidence="21">E1425</strain>
    </source>
</reference>
<keyword evidence="14" id="KW-0443">Lipid metabolism</keyword>
<dbReference type="Gene3D" id="3.40.50.1820">
    <property type="entry name" value="alpha/beta hydrolase"/>
    <property type="match status" value="1"/>
</dbReference>
<dbReference type="Pfam" id="PF01764">
    <property type="entry name" value="Lipase_3"/>
    <property type="match status" value="1"/>
</dbReference>
<dbReference type="InterPro" id="IPR050805">
    <property type="entry name" value="ATG15_Lipase"/>
</dbReference>
<evidence type="ECO:0000256" key="9">
    <source>
        <dbReference type="ARBA" id="ARBA00022801"/>
    </source>
</evidence>
<gene>
    <name evidence="21" type="ORF">EMPS_06988</name>
</gene>
<evidence type="ECO:0000256" key="8">
    <source>
        <dbReference type="ARBA" id="ARBA00022753"/>
    </source>
</evidence>
<keyword evidence="10" id="KW-0442">Lipid degradation</keyword>
<dbReference type="OrthoDB" id="58570at2759"/>
<evidence type="ECO:0000256" key="19">
    <source>
        <dbReference type="SAM" id="SignalP"/>
    </source>
</evidence>
<dbReference type="Proteomes" id="UP000827284">
    <property type="component" value="Unassembled WGS sequence"/>
</dbReference>
<dbReference type="GO" id="GO:0004620">
    <property type="term" value="F:phospholipase activity"/>
    <property type="evidence" value="ECO:0007669"/>
    <property type="project" value="TreeGrafter"/>
</dbReference>
<keyword evidence="12" id="KW-1133">Transmembrane helix</keyword>
<keyword evidence="13" id="KW-0072">Autophagy</keyword>
<keyword evidence="8" id="KW-0967">Endosome</keyword>
<keyword evidence="7" id="KW-0812">Transmembrane</keyword>
<evidence type="ECO:0000256" key="15">
    <source>
        <dbReference type="ARBA" id="ARBA00023136"/>
    </source>
</evidence>
<evidence type="ECO:0000256" key="1">
    <source>
        <dbReference type="ARBA" id="ARBA00001024"/>
    </source>
</evidence>
<evidence type="ECO:0000313" key="21">
    <source>
        <dbReference type="EMBL" id="GJJ74630.1"/>
    </source>
</evidence>
<comment type="function">
    <text evidence="17">Lipase which is essential for lysis of subvacuolar cytoplasm to vacuole targeted bodies and intravacuolar autophagic bodies. Involved in the lysis of intravacuolar multivesicular body (MVB) vesicles. The intravacuolar membrane disintegration by ATG15 is critical to life span extension.</text>
</comment>
<evidence type="ECO:0000256" key="4">
    <source>
        <dbReference type="ARBA" id="ARBA00010701"/>
    </source>
</evidence>
<feature type="signal peptide" evidence="19">
    <location>
        <begin position="1"/>
        <end position="26"/>
    </location>
</feature>
<dbReference type="GO" id="GO:0046461">
    <property type="term" value="P:neutral lipid catabolic process"/>
    <property type="evidence" value="ECO:0007669"/>
    <property type="project" value="TreeGrafter"/>
</dbReference>
<keyword evidence="19" id="KW-0732">Signal</keyword>
<name>A0A9P3HDN3_9FUNG</name>
<organism evidence="21 22">
    <name type="scientific">Entomortierella parvispora</name>
    <dbReference type="NCBI Taxonomy" id="205924"/>
    <lineage>
        <taxon>Eukaryota</taxon>
        <taxon>Fungi</taxon>
        <taxon>Fungi incertae sedis</taxon>
        <taxon>Mucoromycota</taxon>
        <taxon>Mortierellomycotina</taxon>
        <taxon>Mortierellomycetes</taxon>
        <taxon>Mortierellales</taxon>
        <taxon>Mortierellaceae</taxon>
        <taxon>Entomortierella</taxon>
    </lineage>
</organism>
<sequence length="466" mass="51521">MRSLSYVAVAVYAVLAVSTLSSQADAFDPWHPPQLPFSWSRDRGRTQPVPTQTSFFPKTETFRLQHILAHGAPGAKTAKVFRKLKVDDQMRMEMASINLMDSSSSSPGSSFEHTVADAFFPDTDHHDDIPDPESADGARARRLGRTISTTNTFPFPGRRVPNAEDHDTVIAMVRMALDCYVDPERQGWVDIGDDWEVDSEIGWLEAGLRGYIFASEDQKTVVIGIKGTSLKLFGTGGGPTGNNDKLNDNKMFSCCCGKVDRTWWGVCGCYMGGNQCNQQCLVDDLIKDRDEEESYVGIGLKVVDAAKRLYPDATIWLTGHSLGGSVASMIGVTRGYPVFTFQSPGDKRYAQRIGLVKADMSIADHKKLAVWQFGHSADPVYMGTCNGASSSCYSAGYALETKCHIGKFCNYDTMAELGWRQSIQAHTILTFINVVENWPNMTEGREIVPKCTVQDVCDDCTQWDYV</sequence>
<evidence type="ECO:0000256" key="13">
    <source>
        <dbReference type="ARBA" id="ARBA00023006"/>
    </source>
</evidence>
<evidence type="ECO:0000256" key="6">
    <source>
        <dbReference type="ARBA" id="ARBA00013279"/>
    </source>
</evidence>
<dbReference type="GO" id="GO:0032585">
    <property type="term" value="C:multivesicular body membrane"/>
    <property type="evidence" value="ECO:0007669"/>
    <property type="project" value="UniProtKB-SubCell"/>
</dbReference>
<keyword evidence="22" id="KW-1185">Reference proteome</keyword>
<dbReference type="GO" id="GO:0006660">
    <property type="term" value="P:phosphatidylserine catabolic process"/>
    <property type="evidence" value="ECO:0007669"/>
    <property type="project" value="TreeGrafter"/>
</dbReference>
<comment type="catalytic activity">
    <reaction evidence="1">
        <text>a triacylglycerol + H2O = a diacylglycerol + a fatty acid + H(+)</text>
        <dbReference type="Rhea" id="RHEA:12044"/>
        <dbReference type="ChEBI" id="CHEBI:15377"/>
        <dbReference type="ChEBI" id="CHEBI:15378"/>
        <dbReference type="ChEBI" id="CHEBI:17855"/>
        <dbReference type="ChEBI" id="CHEBI:18035"/>
        <dbReference type="ChEBI" id="CHEBI:28868"/>
        <dbReference type="EC" id="3.1.1.3"/>
    </reaction>
</comment>
<dbReference type="EMBL" id="BQFW01000009">
    <property type="protein sequence ID" value="GJJ74630.1"/>
    <property type="molecule type" value="Genomic_DNA"/>
</dbReference>
<evidence type="ECO:0000256" key="5">
    <source>
        <dbReference type="ARBA" id="ARBA00011137"/>
    </source>
</evidence>
<keyword evidence="16" id="KW-0325">Glycoprotein</keyword>
<evidence type="ECO:0000256" key="11">
    <source>
        <dbReference type="ARBA" id="ARBA00022968"/>
    </source>
</evidence>
<dbReference type="PANTHER" id="PTHR47175">
    <property type="entry name" value="LIPASE ATG15-RELATED"/>
    <property type="match status" value="1"/>
</dbReference>
<dbReference type="InterPro" id="IPR002921">
    <property type="entry name" value="Fungal_lipase-type"/>
</dbReference>
<evidence type="ECO:0000259" key="20">
    <source>
        <dbReference type="Pfam" id="PF01764"/>
    </source>
</evidence>
<comment type="similarity">
    <text evidence="4">Belongs to the AB hydrolase superfamily. Lipase family.</text>
</comment>
<evidence type="ECO:0000256" key="3">
    <source>
        <dbReference type="ARBA" id="ARBA00004343"/>
    </source>
</evidence>
<protein>
    <recommendedName>
        <fullName evidence="6">triacylglycerol lipase</fullName>
        <ecNumber evidence="6">3.1.1.3</ecNumber>
    </recommendedName>
    <alternativeName>
        <fullName evidence="18">Autophagy-related protein 15</fullName>
    </alternativeName>
</protein>
<evidence type="ECO:0000256" key="17">
    <source>
        <dbReference type="ARBA" id="ARBA00024663"/>
    </source>
</evidence>
<comment type="caution">
    <text evidence="21">The sequence shown here is derived from an EMBL/GenBank/DDBJ whole genome shotgun (WGS) entry which is preliminary data.</text>
</comment>
<proteinExistence type="inferred from homology"/>
<keyword evidence="9" id="KW-0378">Hydrolase</keyword>
<comment type="subcellular location">
    <subcellularLocation>
        <location evidence="3">Endosome</location>
        <location evidence="3">Multivesicular body membrane</location>
        <topology evidence="3">Single-pass type II membrane protein</topology>
    </subcellularLocation>
    <subcellularLocation>
        <location evidence="2">Prevacuolar compartment membrane</location>
        <topology evidence="2">Single-pass type II membrane protein</topology>
    </subcellularLocation>
</comment>
<dbReference type="GO" id="GO:0004806">
    <property type="term" value="F:triacylglycerol lipase activity"/>
    <property type="evidence" value="ECO:0007669"/>
    <property type="project" value="UniProtKB-EC"/>
</dbReference>
<evidence type="ECO:0000256" key="12">
    <source>
        <dbReference type="ARBA" id="ARBA00022989"/>
    </source>
</evidence>
<dbReference type="SUPFAM" id="SSF53474">
    <property type="entry name" value="alpha/beta-Hydrolases"/>
    <property type="match status" value="1"/>
</dbReference>
<evidence type="ECO:0000256" key="7">
    <source>
        <dbReference type="ARBA" id="ARBA00022692"/>
    </source>
</evidence>
<reference evidence="21" key="1">
    <citation type="submission" date="2021-11" db="EMBL/GenBank/DDBJ databases">
        <authorList>
            <person name="Herlambang A."/>
            <person name="Guo Y."/>
            <person name="Takashima Y."/>
            <person name="Nishizawa T."/>
        </authorList>
    </citation>
    <scope>NUCLEOTIDE SEQUENCE</scope>
    <source>
        <strain evidence="21">E1425</strain>
    </source>
</reference>
<dbReference type="EC" id="3.1.1.3" evidence="6"/>
<feature type="chain" id="PRO_5040380759" description="triacylglycerol lipase" evidence="19">
    <location>
        <begin position="27"/>
        <end position="466"/>
    </location>
</feature>
<evidence type="ECO:0000256" key="10">
    <source>
        <dbReference type="ARBA" id="ARBA00022963"/>
    </source>
</evidence>